<evidence type="ECO:0000256" key="5">
    <source>
        <dbReference type="ARBA" id="ARBA00022741"/>
    </source>
</evidence>
<dbReference type="PANTHER" id="PTHR43289:SF6">
    <property type="entry name" value="SERINE_THREONINE-PROTEIN KINASE NEKL-3"/>
    <property type="match status" value="1"/>
</dbReference>
<dbReference type="SMART" id="SM00740">
    <property type="entry name" value="PASTA"/>
    <property type="match status" value="3"/>
</dbReference>
<dbReference type="PROSITE" id="PS00107">
    <property type="entry name" value="PROTEIN_KINASE_ATP"/>
    <property type="match status" value="1"/>
</dbReference>
<dbReference type="SMART" id="SM00220">
    <property type="entry name" value="S_TKc"/>
    <property type="match status" value="1"/>
</dbReference>
<evidence type="ECO:0000259" key="13">
    <source>
        <dbReference type="PROSITE" id="PS50011"/>
    </source>
</evidence>
<feature type="binding site" evidence="10">
    <location>
        <position position="41"/>
    </location>
    <ligand>
        <name>ATP</name>
        <dbReference type="ChEBI" id="CHEBI:30616"/>
    </ligand>
</feature>
<dbReference type="InterPro" id="IPR017441">
    <property type="entry name" value="Protein_kinase_ATP_BS"/>
</dbReference>
<keyword evidence="6 15" id="KW-0418">Kinase</keyword>
<keyword evidence="2 15" id="KW-0723">Serine/threonine-protein kinase</keyword>
<dbReference type="OrthoDB" id="308915at2"/>
<dbReference type="Gene3D" id="1.10.510.10">
    <property type="entry name" value="Transferase(Phosphotransferase) domain 1"/>
    <property type="match status" value="1"/>
</dbReference>
<dbReference type="FunFam" id="1.10.510.10:FF:000021">
    <property type="entry name" value="Serine/threonine protein kinase"/>
    <property type="match status" value="1"/>
</dbReference>
<dbReference type="NCBIfam" id="NF033483">
    <property type="entry name" value="PknB_PASTA_kin"/>
    <property type="match status" value="1"/>
</dbReference>
<dbReference type="RefSeq" id="WP_091081476.1">
    <property type="nucleotide sequence ID" value="NZ_FMHT01000003.1"/>
</dbReference>
<evidence type="ECO:0000256" key="9">
    <source>
        <dbReference type="ARBA" id="ARBA00048679"/>
    </source>
</evidence>
<keyword evidence="16" id="KW-1185">Reference proteome</keyword>
<sequence length="605" mass="63927">MTAQARLLGGRYQVGELLGYGGMAEVHRGRDLRLGRDVAIKMLRTDLARDATFQMRFRREAQNAASLNHPAIVAVYDTGEEQAPTGETLPFIVMEFVNGRTLKEVLGAEARLQPRRALEICADMCAALEFSHRHGIIHRDIKPGNVMLTQTGQVKVMDFGIARALASGATTMTQTSAVIGTAQYLSPEQARGEAVDARSDVYAAGCVLFELVCGHPPFVGDSPVSVAYQHVREAPPTPSDVNPDVTPAIDAIVLKALSKNPLNRYQSAGEMRADLLRAAAGRPVMATPVLREDETMPMSAAGAAAGYPAAAGAPQTRQIPARVGDPRQRRASSWLIATFAALGVLAVIALVAALLLNQRDADEVAVPTVTGLSQQDAFAQIRQAGFNPQAGEQVFDDSCREGTVASQQPAAGAPLEPNSTVTVRVCGGKPEVTIPPALVNSPFENVEQQLTDLDLEVDRKDVNSSAAEGTVVKVDPPSGTSVAEGTKVTVEVSNGRITKVPNVLDRTQSQAERELQQAGYDVEVVEGDPVPAAEAGRVTAQDPRGGTELLKGKKVTIEVTVPEKVDPTPSQSPPTPTPTPTEPDDDGGGDGGGLLPTPPVRLPDD</sequence>
<comment type="catalytic activity">
    <reaction evidence="8">
        <text>L-threonyl-[protein] + ATP = O-phospho-L-threonyl-[protein] + ADP + H(+)</text>
        <dbReference type="Rhea" id="RHEA:46608"/>
        <dbReference type="Rhea" id="RHEA-COMP:11060"/>
        <dbReference type="Rhea" id="RHEA-COMP:11605"/>
        <dbReference type="ChEBI" id="CHEBI:15378"/>
        <dbReference type="ChEBI" id="CHEBI:30013"/>
        <dbReference type="ChEBI" id="CHEBI:30616"/>
        <dbReference type="ChEBI" id="CHEBI:61977"/>
        <dbReference type="ChEBI" id="CHEBI:456216"/>
        <dbReference type="EC" id="2.7.11.1"/>
    </reaction>
</comment>
<evidence type="ECO:0000256" key="8">
    <source>
        <dbReference type="ARBA" id="ARBA00047899"/>
    </source>
</evidence>
<feature type="region of interest" description="Disordered" evidence="11">
    <location>
        <begin position="553"/>
        <end position="605"/>
    </location>
</feature>
<feature type="domain" description="PASTA" evidence="14">
    <location>
        <begin position="360"/>
        <end position="427"/>
    </location>
</feature>
<evidence type="ECO:0000256" key="4">
    <source>
        <dbReference type="ARBA" id="ARBA00022737"/>
    </source>
</evidence>
<dbReference type="Pfam" id="PF03793">
    <property type="entry name" value="PASTA"/>
    <property type="match status" value="3"/>
</dbReference>
<dbReference type="GO" id="GO:0005524">
    <property type="term" value="F:ATP binding"/>
    <property type="evidence" value="ECO:0007669"/>
    <property type="project" value="UniProtKB-UniRule"/>
</dbReference>
<evidence type="ECO:0000256" key="11">
    <source>
        <dbReference type="SAM" id="MobiDB-lite"/>
    </source>
</evidence>
<evidence type="ECO:0000259" key="14">
    <source>
        <dbReference type="PROSITE" id="PS51178"/>
    </source>
</evidence>
<dbReference type="AlphaFoldDB" id="A0A1C6S0U5"/>
<evidence type="ECO:0000256" key="10">
    <source>
        <dbReference type="PROSITE-ProRule" id="PRU10141"/>
    </source>
</evidence>
<dbReference type="InterPro" id="IPR008271">
    <property type="entry name" value="Ser/Thr_kinase_AS"/>
</dbReference>
<feature type="domain" description="Protein kinase" evidence="13">
    <location>
        <begin position="12"/>
        <end position="276"/>
    </location>
</feature>
<dbReference type="GO" id="GO:0045717">
    <property type="term" value="P:negative regulation of fatty acid biosynthetic process"/>
    <property type="evidence" value="ECO:0007669"/>
    <property type="project" value="UniProtKB-ARBA"/>
</dbReference>
<evidence type="ECO:0000256" key="12">
    <source>
        <dbReference type="SAM" id="Phobius"/>
    </source>
</evidence>
<evidence type="ECO:0000256" key="3">
    <source>
        <dbReference type="ARBA" id="ARBA00022679"/>
    </source>
</evidence>
<organism evidence="15 16">
    <name type="scientific">Micromonospora nigra</name>
    <dbReference type="NCBI Taxonomy" id="145857"/>
    <lineage>
        <taxon>Bacteria</taxon>
        <taxon>Bacillati</taxon>
        <taxon>Actinomycetota</taxon>
        <taxon>Actinomycetes</taxon>
        <taxon>Micromonosporales</taxon>
        <taxon>Micromonosporaceae</taxon>
        <taxon>Micromonospora</taxon>
    </lineage>
</organism>
<dbReference type="Gene3D" id="3.30.200.20">
    <property type="entry name" value="Phosphorylase Kinase, domain 1"/>
    <property type="match status" value="1"/>
</dbReference>
<feature type="transmembrane region" description="Helical" evidence="12">
    <location>
        <begin position="334"/>
        <end position="356"/>
    </location>
</feature>
<accession>A0A1C6S0U5</accession>
<keyword evidence="3" id="KW-0808">Transferase</keyword>
<evidence type="ECO:0000313" key="15">
    <source>
        <dbReference type="EMBL" id="SCL23119.1"/>
    </source>
</evidence>
<dbReference type="InterPro" id="IPR005543">
    <property type="entry name" value="PASTA_dom"/>
</dbReference>
<dbReference type="SUPFAM" id="SSF56112">
    <property type="entry name" value="Protein kinase-like (PK-like)"/>
    <property type="match status" value="1"/>
</dbReference>
<dbReference type="PROSITE" id="PS00108">
    <property type="entry name" value="PROTEIN_KINASE_ST"/>
    <property type="match status" value="1"/>
</dbReference>
<keyword evidence="5 10" id="KW-0547">Nucleotide-binding</keyword>
<keyword evidence="12" id="KW-0472">Membrane</keyword>
<evidence type="ECO:0000256" key="6">
    <source>
        <dbReference type="ARBA" id="ARBA00022777"/>
    </source>
</evidence>
<dbReference type="Pfam" id="PF00069">
    <property type="entry name" value="Pkinase"/>
    <property type="match status" value="1"/>
</dbReference>
<dbReference type="InterPro" id="IPR000719">
    <property type="entry name" value="Prot_kinase_dom"/>
</dbReference>
<feature type="compositionally biased region" description="Pro residues" evidence="11">
    <location>
        <begin position="570"/>
        <end position="581"/>
    </location>
</feature>
<keyword evidence="12" id="KW-0812">Transmembrane</keyword>
<dbReference type="EMBL" id="FMHT01000003">
    <property type="protein sequence ID" value="SCL23119.1"/>
    <property type="molecule type" value="Genomic_DNA"/>
</dbReference>
<keyword evidence="12" id="KW-1133">Transmembrane helix</keyword>
<dbReference type="PROSITE" id="PS50011">
    <property type="entry name" value="PROTEIN_KINASE_DOM"/>
    <property type="match status" value="1"/>
</dbReference>
<dbReference type="PANTHER" id="PTHR43289">
    <property type="entry name" value="MITOGEN-ACTIVATED PROTEIN KINASE KINASE KINASE 20-RELATED"/>
    <property type="match status" value="1"/>
</dbReference>
<dbReference type="PROSITE" id="PS51178">
    <property type="entry name" value="PASTA"/>
    <property type="match status" value="3"/>
</dbReference>
<proteinExistence type="predicted"/>
<dbReference type="STRING" id="145857.GA0070616_2669"/>
<gene>
    <name evidence="15" type="ORF">GA0070616_2669</name>
</gene>
<evidence type="ECO:0000313" key="16">
    <source>
        <dbReference type="Proteomes" id="UP000199699"/>
    </source>
</evidence>
<dbReference type="GO" id="GO:0004674">
    <property type="term" value="F:protein serine/threonine kinase activity"/>
    <property type="evidence" value="ECO:0007669"/>
    <property type="project" value="UniProtKB-KW"/>
</dbReference>
<dbReference type="CDD" id="cd06577">
    <property type="entry name" value="PASTA_pknB"/>
    <property type="match status" value="3"/>
</dbReference>
<protein>
    <recommendedName>
        <fullName evidence="1">non-specific serine/threonine protein kinase</fullName>
        <ecNumber evidence="1">2.7.11.1</ecNumber>
    </recommendedName>
</protein>
<feature type="compositionally biased region" description="Pro residues" evidence="11">
    <location>
        <begin position="596"/>
        <end position="605"/>
    </location>
</feature>
<dbReference type="EC" id="2.7.11.1" evidence="1"/>
<dbReference type="CDD" id="cd14014">
    <property type="entry name" value="STKc_PknB_like"/>
    <property type="match status" value="1"/>
</dbReference>
<dbReference type="Proteomes" id="UP000199699">
    <property type="component" value="Unassembled WGS sequence"/>
</dbReference>
<name>A0A1C6S0U5_9ACTN</name>
<keyword evidence="4" id="KW-0677">Repeat</keyword>
<dbReference type="FunFam" id="3.30.200.20:FF:000035">
    <property type="entry name" value="Serine/threonine protein kinase Stk1"/>
    <property type="match status" value="1"/>
</dbReference>
<reference evidence="15 16" key="1">
    <citation type="submission" date="2016-06" db="EMBL/GenBank/DDBJ databases">
        <authorList>
            <person name="Kjaerup R.B."/>
            <person name="Dalgaard T.S."/>
            <person name="Juul-Madsen H.R."/>
        </authorList>
    </citation>
    <scope>NUCLEOTIDE SEQUENCE [LARGE SCALE GENOMIC DNA]</scope>
    <source>
        <strain evidence="15 16">DSM 43818</strain>
    </source>
</reference>
<feature type="domain" description="PASTA" evidence="14">
    <location>
        <begin position="429"/>
        <end position="494"/>
    </location>
</feature>
<dbReference type="InterPro" id="IPR011009">
    <property type="entry name" value="Kinase-like_dom_sf"/>
</dbReference>
<evidence type="ECO:0000256" key="2">
    <source>
        <dbReference type="ARBA" id="ARBA00022527"/>
    </source>
</evidence>
<feature type="domain" description="PASTA" evidence="14">
    <location>
        <begin position="496"/>
        <end position="561"/>
    </location>
</feature>
<evidence type="ECO:0000256" key="7">
    <source>
        <dbReference type="ARBA" id="ARBA00022840"/>
    </source>
</evidence>
<comment type="catalytic activity">
    <reaction evidence="9">
        <text>L-seryl-[protein] + ATP = O-phospho-L-seryl-[protein] + ADP + H(+)</text>
        <dbReference type="Rhea" id="RHEA:17989"/>
        <dbReference type="Rhea" id="RHEA-COMP:9863"/>
        <dbReference type="Rhea" id="RHEA-COMP:11604"/>
        <dbReference type="ChEBI" id="CHEBI:15378"/>
        <dbReference type="ChEBI" id="CHEBI:29999"/>
        <dbReference type="ChEBI" id="CHEBI:30616"/>
        <dbReference type="ChEBI" id="CHEBI:83421"/>
        <dbReference type="ChEBI" id="CHEBI:456216"/>
        <dbReference type="EC" id="2.7.11.1"/>
    </reaction>
</comment>
<evidence type="ECO:0000256" key="1">
    <source>
        <dbReference type="ARBA" id="ARBA00012513"/>
    </source>
</evidence>
<dbReference type="Gene3D" id="3.30.10.20">
    <property type="match status" value="3"/>
</dbReference>
<keyword evidence="7 10" id="KW-0067">ATP-binding</keyword>